<comment type="caution">
    <text evidence="1">The sequence shown here is derived from an EMBL/GenBank/DDBJ whole genome shotgun (WGS) entry which is preliminary data.</text>
</comment>
<proteinExistence type="predicted"/>
<reference evidence="1" key="2">
    <citation type="submission" date="2020-09" db="EMBL/GenBank/DDBJ databases">
        <authorList>
            <person name="Sun Q."/>
            <person name="Zhou Y."/>
        </authorList>
    </citation>
    <scope>NUCLEOTIDE SEQUENCE</scope>
    <source>
        <strain evidence="1">CGMCC 4.7110</strain>
    </source>
</reference>
<dbReference type="EMBL" id="BMML01000037">
    <property type="protein sequence ID" value="GGN42785.1"/>
    <property type="molecule type" value="Genomic_DNA"/>
</dbReference>
<protein>
    <submittedName>
        <fullName evidence="1">Uncharacterized protein</fullName>
    </submittedName>
</protein>
<accession>A0A917XNN5</accession>
<reference evidence="1" key="1">
    <citation type="journal article" date="2014" name="Int. J. Syst. Evol. Microbiol.">
        <title>Complete genome sequence of Corynebacterium casei LMG S-19264T (=DSM 44701T), isolated from a smear-ripened cheese.</title>
        <authorList>
            <consortium name="US DOE Joint Genome Institute (JGI-PGF)"/>
            <person name="Walter F."/>
            <person name="Albersmeier A."/>
            <person name="Kalinowski J."/>
            <person name="Ruckert C."/>
        </authorList>
    </citation>
    <scope>NUCLEOTIDE SEQUENCE</scope>
    <source>
        <strain evidence="1">CGMCC 4.7110</strain>
    </source>
</reference>
<evidence type="ECO:0000313" key="2">
    <source>
        <dbReference type="Proteomes" id="UP000653411"/>
    </source>
</evidence>
<dbReference type="AlphaFoldDB" id="A0A917XNN5"/>
<dbReference type="Proteomes" id="UP000653411">
    <property type="component" value="Unassembled WGS sequence"/>
</dbReference>
<gene>
    <name evidence="1" type="ORF">GCM10011578_092410</name>
</gene>
<organism evidence="1 2">
    <name type="scientific">Streptomyces fuscichromogenes</name>
    <dbReference type="NCBI Taxonomy" id="1324013"/>
    <lineage>
        <taxon>Bacteria</taxon>
        <taxon>Bacillati</taxon>
        <taxon>Actinomycetota</taxon>
        <taxon>Actinomycetes</taxon>
        <taxon>Kitasatosporales</taxon>
        <taxon>Streptomycetaceae</taxon>
        <taxon>Streptomyces</taxon>
    </lineage>
</organism>
<name>A0A917XNN5_9ACTN</name>
<sequence length="55" mass="6381">MWRRSPWQLASPVVVAEADHGAEYRAGLVERGHMYETREFSWRDPILLQTPLSSP</sequence>
<keyword evidence="2" id="KW-1185">Reference proteome</keyword>
<evidence type="ECO:0000313" key="1">
    <source>
        <dbReference type="EMBL" id="GGN42785.1"/>
    </source>
</evidence>